<evidence type="ECO:0000259" key="2">
    <source>
        <dbReference type="Pfam" id="PF20736"/>
    </source>
</evidence>
<evidence type="ECO:0000259" key="1">
    <source>
        <dbReference type="Pfam" id="PF07944"/>
    </source>
</evidence>
<evidence type="ECO:0000313" key="4">
    <source>
        <dbReference type="EMBL" id="AZN38363.1"/>
    </source>
</evidence>
<dbReference type="GO" id="GO:0016787">
    <property type="term" value="F:hydrolase activity"/>
    <property type="evidence" value="ECO:0007669"/>
    <property type="project" value="UniProtKB-KW"/>
</dbReference>
<gene>
    <name evidence="4" type="ORF">EJC50_00725</name>
</gene>
<dbReference type="SUPFAM" id="SSF48208">
    <property type="entry name" value="Six-hairpin glycosidases"/>
    <property type="match status" value="1"/>
</dbReference>
<dbReference type="AlphaFoldDB" id="A0A3Q8X1L5"/>
<dbReference type="Proteomes" id="UP000272528">
    <property type="component" value="Chromosome"/>
</dbReference>
<feature type="domain" description="Non-reducing end beta-L-arabinofuranosidase-like GH127 catalytic" evidence="1">
    <location>
        <begin position="31"/>
        <end position="424"/>
    </location>
</feature>
<accession>A0A3Q8X1L5</accession>
<dbReference type="PANTHER" id="PTHR43465">
    <property type="entry name" value="DUF1680 DOMAIN PROTEIN (AFU_ORTHOLOGUE AFUA_1G08910)"/>
    <property type="match status" value="1"/>
</dbReference>
<evidence type="ECO:0000313" key="5">
    <source>
        <dbReference type="Proteomes" id="UP000272528"/>
    </source>
</evidence>
<dbReference type="EMBL" id="CP034437">
    <property type="protein sequence ID" value="AZN38363.1"/>
    <property type="molecule type" value="Genomic_DNA"/>
</dbReference>
<dbReference type="RefSeq" id="WP_126011439.1">
    <property type="nucleotide sequence ID" value="NZ_CP034437.1"/>
</dbReference>
<evidence type="ECO:0000259" key="3">
    <source>
        <dbReference type="Pfam" id="PF20737"/>
    </source>
</evidence>
<keyword evidence="5" id="KW-1185">Reference proteome</keyword>
<dbReference type="OrthoDB" id="9757939at2"/>
<sequence>MIDNHTARKSSKSVKPTIYDKQKITNLLVTAVRITDRFWSPKLQILRNVTVHDVLDKFESDGAYRNFDFVAGGKGGYHCGEPWFDGLVYESIRGISDILAAEYDQEIDHRIDLIIERINNAQLAVGDGYINTYTLLDRPHQRWGDNGGNLVWQHDVYNAGCLVEAGVHHYKATGKTSLLQASVRFANHMSDLMGPPPKRNIVPGHSLPEEALLKLSQLAKDEPELAARLNLPFDADCYLELATFWIHNRGNHEGRASFKEYAQDHKPFAEQDEAVGHAVRATLFYTGLSALYLSTGDEQYYESAKKLWDNIAYQKSHISGGIGAVHDEEKFGQNYQLPDDGYLETCAAVGMGYFSWNLFLASGEGRYVDALENILYNILLAGRSMNGHKYFYENPLVSTGRIHRWEWHNCPCCPPMILKMLPELPAFIYAHDAQGLFVNLYVANNGELKVGDTNVRITQQTNYPWDGAVDIAVTPEQASTFQVHLRIPQWCENYTIQVNGQSVPFDIADGFTVLTREWSGGDRVQLRLDMPVNLVEAHPNVTTHANKAAIRRGPMLYCLESVDNEKFVIRRGQVQYTRETREASDTQKGVHRKLPAQPEFELERVEDFFDGAVILYTKDADGDEITAIPYPYWNNRARGAMSIWLDYDQQSELAGWDQRLYRNVKME</sequence>
<reference evidence="5" key="1">
    <citation type="submission" date="2018-12" db="EMBL/GenBank/DDBJ databases">
        <title>Genome sequence of Peanibacillus sp.</title>
        <authorList>
            <person name="Subramani G."/>
            <person name="Srinivasan S."/>
            <person name="Kim M.K."/>
        </authorList>
    </citation>
    <scope>NUCLEOTIDE SEQUENCE [LARGE SCALE GENOMIC DNA]</scope>
    <source>
        <strain evidence="5">18JY67-1</strain>
    </source>
</reference>
<dbReference type="InterPro" id="IPR049046">
    <property type="entry name" value="Beta-AFase-like_GH127_middle"/>
</dbReference>
<feature type="domain" description="Non-reducing end beta-L-arabinofuranosidase-like GH127 C-terminal" evidence="3">
    <location>
        <begin position="532"/>
        <end position="645"/>
    </location>
</feature>
<dbReference type="InterPro" id="IPR049049">
    <property type="entry name" value="Beta-AFase-like_GH127_C"/>
</dbReference>
<dbReference type="Pfam" id="PF20737">
    <property type="entry name" value="Glyco_hydro127C"/>
    <property type="match status" value="1"/>
</dbReference>
<organism evidence="4 5">
    <name type="scientific">Paenibacillus albus</name>
    <dbReference type="NCBI Taxonomy" id="2495582"/>
    <lineage>
        <taxon>Bacteria</taxon>
        <taxon>Bacillati</taxon>
        <taxon>Bacillota</taxon>
        <taxon>Bacilli</taxon>
        <taxon>Bacillales</taxon>
        <taxon>Paenibacillaceae</taxon>
        <taxon>Paenibacillus</taxon>
    </lineage>
</organism>
<dbReference type="GO" id="GO:0005975">
    <property type="term" value="P:carbohydrate metabolic process"/>
    <property type="evidence" value="ECO:0007669"/>
    <property type="project" value="InterPro"/>
</dbReference>
<dbReference type="InterPro" id="IPR012878">
    <property type="entry name" value="Beta-AFase-like_GH127_cat"/>
</dbReference>
<protein>
    <submittedName>
        <fullName evidence="4">Glycoside hydrolase family 127 protein</fullName>
    </submittedName>
</protein>
<dbReference type="Pfam" id="PF07944">
    <property type="entry name" value="Beta-AFase-like_GH127_cat"/>
    <property type="match status" value="1"/>
</dbReference>
<dbReference type="Pfam" id="PF20736">
    <property type="entry name" value="Glyco_hydro127M"/>
    <property type="match status" value="1"/>
</dbReference>
<proteinExistence type="predicted"/>
<name>A0A3Q8X1L5_9BACL</name>
<feature type="domain" description="Non-reducing end beta-L-arabinofuranosidase-like GH127 middle" evidence="2">
    <location>
        <begin position="436"/>
        <end position="530"/>
    </location>
</feature>
<dbReference type="KEGG" id="palb:EJC50_00725"/>
<keyword evidence="4" id="KW-0378">Hydrolase</keyword>
<dbReference type="PANTHER" id="PTHR43465:SF2">
    <property type="entry name" value="DUF1680 DOMAIN PROTEIN (AFU_ORTHOLOGUE AFUA_1G08910)"/>
    <property type="match status" value="1"/>
</dbReference>
<dbReference type="InterPro" id="IPR049174">
    <property type="entry name" value="Beta-AFase-like"/>
</dbReference>
<dbReference type="InterPro" id="IPR008928">
    <property type="entry name" value="6-hairpin_glycosidase_sf"/>
</dbReference>